<feature type="compositionally biased region" description="Polar residues" evidence="1">
    <location>
        <begin position="28"/>
        <end position="37"/>
    </location>
</feature>
<sequence>MRPSSEVACGAASRSSARWDWYMASMRTKSSSVTTTQSLGSGWSRGGSRESGGPPSVLLALWELLEWQELRRAESLDGAWPLFPPEPSSSPAGR</sequence>
<evidence type="ECO:0000313" key="2">
    <source>
        <dbReference type="EMBL" id="TNN69495.1"/>
    </source>
</evidence>
<keyword evidence="3" id="KW-1185">Reference proteome</keyword>
<reference evidence="2 3" key="1">
    <citation type="submission" date="2019-03" db="EMBL/GenBank/DDBJ databases">
        <title>First draft genome of Liparis tanakae, snailfish: a comprehensive survey of snailfish specific genes.</title>
        <authorList>
            <person name="Kim W."/>
            <person name="Song I."/>
            <person name="Jeong J.-H."/>
            <person name="Kim D."/>
            <person name="Kim S."/>
            <person name="Ryu S."/>
            <person name="Song J.Y."/>
            <person name="Lee S.K."/>
        </authorList>
    </citation>
    <scope>NUCLEOTIDE SEQUENCE [LARGE SCALE GENOMIC DNA]</scope>
    <source>
        <tissue evidence="2">Muscle</tissue>
    </source>
</reference>
<comment type="caution">
    <text evidence="2">The sequence shown here is derived from an EMBL/GenBank/DDBJ whole genome shotgun (WGS) entry which is preliminary data.</text>
</comment>
<proteinExistence type="predicted"/>
<evidence type="ECO:0000313" key="3">
    <source>
        <dbReference type="Proteomes" id="UP000314294"/>
    </source>
</evidence>
<feature type="region of interest" description="Disordered" evidence="1">
    <location>
        <begin position="28"/>
        <end position="53"/>
    </location>
</feature>
<dbReference type="Proteomes" id="UP000314294">
    <property type="component" value="Unassembled WGS sequence"/>
</dbReference>
<organism evidence="2 3">
    <name type="scientific">Liparis tanakae</name>
    <name type="common">Tanaka's snailfish</name>
    <dbReference type="NCBI Taxonomy" id="230148"/>
    <lineage>
        <taxon>Eukaryota</taxon>
        <taxon>Metazoa</taxon>
        <taxon>Chordata</taxon>
        <taxon>Craniata</taxon>
        <taxon>Vertebrata</taxon>
        <taxon>Euteleostomi</taxon>
        <taxon>Actinopterygii</taxon>
        <taxon>Neopterygii</taxon>
        <taxon>Teleostei</taxon>
        <taxon>Neoteleostei</taxon>
        <taxon>Acanthomorphata</taxon>
        <taxon>Eupercaria</taxon>
        <taxon>Perciformes</taxon>
        <taxon>Cottioidei</taxon>
        <taxon>Cottales</taxon>
        <taxon>Liparidae</taxon>
        <taxon>Liparis</taxon>
    </lineage>
</organism>
<accession>A0A4Z2HW17</accession>
<protein>
    <submittedName>
        <fullName evidence="2">Uncharacterized protein</fullName>
    </submittedName>
</protein>
<name>A0A4Z2HW17_9TELE</name>
<dbReference type="EMBL" id="SRLO01000175">
    <property type="protein sequence ID" value="TNN69495.1"/>
    <property type="molecule type" value="Genomic_DNA"/>
</dbReference>
<evidence type="ECO:0000256" key="1">
    <source>
        <dbReference type="SAM" id="MobiDB-lite"/>
    </source>
</evidence>
<dbReference type="AlphaFoldDB" id="A0A4Z2HW17"/>
<gene>
    <name evidence="2" type="ORF">EYF80_020329</name>
</gene>